<reference evidence="1" key="1">
    <citation type="submission" date="2014-09" db="EMBL/GenBank/DDBJ databases">
        <authorList>
            <person name="Magalhaes I.L.F."/>
            <person name="Oliveira U."/>
            <person name="Santos F.R."/>
            <person name="Vidigal T.H.D.A."/>
            <person name="Brescovit A.D."/>
            <person name="Santos A.J."/>
        </authorList>
    </citation>
    <scope>NUCLEOTIDE SEQUENCE</scope>
    <source>
        <tissue evidence="1">Shoot tissue taken approximately 20 cm above the soil surface</tissue>
    </source>
</reference>
<dbReference type="EMBL" id="GBRH01190221">
    <property type="protein sequence ID" value="JAE07675.1"/>
    <property type="molecule type" value="Transcribed_RNA"/>
</dbReference>
<reference evidence="1" key="2">
    <citation type="journal article" date="2015" name="Data Brief">
        <title>Shoot transcriptome of the giant reed, Arundo donax.</title>
        <authorList>
            <person name="Barrero R.A."/>
            <person name="Guerrero F.D."/>
            <person name="Moolhuijzen P."/>
            <person name="Goolsby J.A."/>
            <person name="Tidwell J."/>
            <person name="Bellgard S.E."/>
            <person name="Bellgard M.I."/>
        </authorList>
    </citation>
    <scope>NUCLEOTIDE SEQUENCE</scope>
    <source>
        <tissue evidence="1">Shoot tissue taken approximately 20 cm above the soil surface</tissue>
    </source>
</reference>
<organism evidence="1">
    <name type="scientific">Arundo donax</name>
    <name type="common">Giant reed</name>
    <name type="synonym">Donax arundinaceus</name>
    <dbReference type="NCBI Taxonomy" id="35708"/>
    <lineage>
        <taxon>Eukaryota</taxon>
        <taxon>Viridiplantae</taxon>
        <taxon>Streptophyta</taxon>
        <taxon>Embryophyta</taxon>
        <taxon>Tracheophyta</taxon>
        <taxon>Spermatophyta</taxon>
        <taxon>Magnoliopsida</taxon>
        <taxon>Liliopsida</taxon>
        <taxon>Poales</taxon>
        <taxon>Poaceae</taxon>
        <taxon>PACMAD clade</taxon>
        <taxon>Arundinoideae</taxon>
        <taxon>Arundineae</taxon>
        <taxon>Arundo</taxon>
    </lineage>
</organism>
<protein>
    <submittedName>
        <fullName evidence="1">Uncharacterized protein</fullName>
    </submittedName>
</protein>
<name>A0A0A9F3V0_ARUDO</name>
<accession>A0A0A9F3V0</accession>
<evidence type="ECO:0000313" key="1">
    <source>
        <dbReference type="EMBL" id="JAE07675.1"/>
    </source>
</evidence>
<sequence length="20" mass="2429">MTEDIINLPKIFFMKTFQVI</sequence>
<proteinExistence type="predicted"/>
<dbReference type="AlphaFoldDB" id="A0A0A9F3V0"/>